<feature type="region of interest" description="Disordered" evidence="2">
    <location>
        <begin position="429"/>
        <end position="448"/>
    </location>
</feature>
<reference evidence="3 4" key="1">
    <citation type="submission" date="2014-06" db="EMBL/GenBank/DDBJ databases">
        <authorList>
            <person name="Swart Estienne"/>
        </authorList>
    </citation>
    <scope>NUCLEOTIDE SEQUENCE [LARGE SCALE GENOMIC DNA]</scope>
    <source>
        <strain evidence="3 4">130c</strain>
    </source>
</reference>
<evidence type="ECO:0000313" key="3">
    <source>
        <dbReference type="EMBL" id="CDW89827.1"/>
    </source>
</evidence>
<gene>
    <name evidence="3" type="primary">Contig2788.g2986</name>
    <name evidence="3" type="ORF">STYLEM_18966</name>
</gene>
<accession>A0A078B983</accession>
<evidence type="ECO:0000256" key="2">
    <source>
        <dbReference type="SAM" id="MobiDB-lite"/>
    </source>
</evidence>
<feature type="region of interest" description="Disordered" evidence="2">
    <location>
        <begin position="399"/>
        <end position="419"/>
    </location>
</feature>
<organism evidence="3 4">
    <name type="scientific">Stylonychia lemnae</name>
    <name type="common">Ciliate</name>
    <dbReference type="NCBI Taxonomy" id="5949"/>
    <lineage>
        <taxon>Eukaryota</taxon>
        <taxon>Sar</taxon>
        <taxon>Alveolata</taxon>
        <taxon>Ciliophora</taxon>
        <taxon>Intramacronucleata</taxon>
        <taxon>Spirotrichea</taxon>
        <taxon>Stichotrichia</taxon>
        <taxon>Sporadotrichida</taxon>
        <taxon>Oxytrichidae</taxon>
        <taxon>Stylonychinae</taxon>
        <taxon>Stylonychia</taxon>
    </lineage>
</organism>
<keyword evidence="4" id="KW-1185">Reference proteome</keyword>
<evidence type="ECO:0000313" key="4">
    <source>
        <dbReference type="Proteomes" id="UP000039865"/>
    </source>
</evidence>
<name>A0A078B983_STYLE</name>
<protein>
    <submittedName>
        <fullName evidence="3">Uncharacterized protein</fullName>
    </submittedName>
</protein>
<dbReference type="InParanoid" id="A0A078B983"/>
<feature type="coiled-coil region" evidence="1">
    <location>
        <begin position="104"/>
        <end position="131"/>
    </location>
</feature>
<feature type="coiled-coil region" evidence="1">
    <location>
        <begin position="213"/>
        <end position="247"/>
    </location>
</feature>
<dbReference type="Proteomes" id="UP000039865">
    <property type="component" value="Unassembled WGS sequence"/>
</dbReference>
<dbReference type="AlphaFoldDB" id="A0A078B983"/>
<sequence>MLKSSKNTLRTYQDSITPANCRLMLSSINSIKDLGNSQSRESAMSVKGVDKKQYNSIKSTANASHQHNRKSSRIIDKRSINQHHLNHAENANDTNDNKFFDETINERDNLIKDLEQELISVRSESDMYKEKIKDLEKWLVMFLNNFYEGGDPKAIKSVEEGLQRIEELRQEKYSFQKAYMQQHKLNQDLQQQFAEFKFQTQLRDEEIRKGGEIEQLIVQKSQLEQTLVSLSEEVEILSQKNEKLLKDLKSHEFYEKYYLTQIELERLQISHDQLIQMLKVPSMNSTAHQSQYVSAKQSVIHQFTPKSSFICGLEKGSSMSSPRGGVLQFSNKAIGSNYDRNSIQFENQRNDRDNQQSFFSFLSCGGCSANGQQNSSRNHYIGINQIEKQSREEEMRVDLTSTSHRQNLHQQQQQNQLTTVDDNKFETYKERDHSQSLNVKVKRSHFSQ</sequence>
<dbReference type="EMBL" id="CCKQ01017907">
    <property type="protein sequence ID" value="CDW89827.1"/>
    <property type="molecule type" value="Genomic_DNA"/>
</dbReference>
<feature type="compositionally biased region" description="Low complexity" evidence="2">
    <location>
        <begin position="408"/>
        <end position="417"/>
    </location>
</feature>
<proteinExistence type="predicted"/>
<evidence type="ECO:0000256" key="1">
    <source>
        <dbReference type="SAM" id="Coils"/>
    </source>
</evidence>
<keyword evidence="1" id="KW-0175">Coiled coil</keyword>